<accession>C7NBF3</accession>
<dbReference type="HOGENOM" id="CLU_1747396_0_0_0"/>
<evidence type="ECO:0000313" key="2">
    <source>
        <dbReference type="Proteomes" id="UP000001910"/>
    </source>
</evidence>
<dbReference type="OrthoDB" id="80781at2"/>
<dbReference type="KEGG" id="lba:Lebu_1612"/>
<protein>
    <submittedName>
        <fullName evidence="1">Uncharacterized protein</fullName>
    </submittedName>
</protein>
<name>C7NBF3_LEPBD</name>
<dbReference type="AlphaFoldDB" id="C7NBF3"/>
<dbReference type="EMBL" id="CP001685">
    <property type="protein sequence ID" value="ACV39484.1"/>
    <property type="molecule type" value="Genomic_DNA"/>
</dbReference>
<gene>
    <name evidence="1" type="ordered locus">Lebu_1612</name>
</gene>
<dbReference type="STRING" id="523794.Lebu_1612"/>
<evidence type="ECO:0000313" key="1">
    <source>
        <dbReference type="EMBL" id="ACV39484.1"/>
    </source>
</evidence>
<reference evidence="1 2" key="1">
    <citation type="journal article" date="2009" name="Stand. Genomic Sci.">
        <title>Complete genome sequence of Leptotrichia buccalis type strain (C-1013-b).</title>
        <authorList>
            <person name="Ivanova N."/>
            <person name="Gronow S."/>
            <person name="Lapidus A."/>
            <person name="Copeland A."/>
            <person name="Glavina Del Rio T."/>
            <person name="Nolan M."/>
            <person name="Lucas S."/>
            <person name="Chen F."/>
            <person name="Tice H."/>
            <person name="Cheng J.F."/>
            <person name="Saunders E."/>
            <person name="Bruce D."/>
            <person name="Goodwin L."/>
            <person name="Brettin T."/>
            <person name="Detter J.C."/>
            <person name="Han C."/>
            <person name="Pitluck S."/>
            <person name="Mikhailova N."/>
            <person name="Pati A."/>
            <person name="Mavrommatis K."/>
            <person name="Chen A."/>
            <person name="Palaniappan K."/>
            <person name="Land M."/>
            <person name="Hauser L."/>
            <person name="Chang Y.J."/>
            <person name="Jeffries C.D."/>
            <person name="Chain P."/>
            <person name="Rohde C."/>
            <person name="Goker M."/>
            <person name="Bristow J."/>
            <person name="Eisen J.A."/>
            <person name="Markowitz V."/>
            <person name="Hugenholtz P."/>
            <person name="Kyrpides N.C."/>
            <person name="Klenk H.P."/>
        </authorList>
    </citation>
    <scope>NUCLEOTIDE SEQUENCE [LARGE SCALE GENOMIC DNA]</scope>
    <source>
        <strain evidence="2">ATCC 14201 / DSM 1135 / JCM 12969 / NCTC 10249 / C-1013-b</strain>
    </source>
</reference>
<organism evidence="1 2">
    <name type="scientific">Leptotrichia buccalis (strain ATCC 14201 / DSM 1135 / JCM 12969 / NCTC 10249 / C-1013-b)</name>
    <dbReference type="NCBI Taxonomy" id="523794"/>
    <lineage>
        <taxon>Bacteria</taxon>
        <taxon>Fusobacteriati</taxon>
        <taxon>Fusobacteriota</taxon>
        <taxon>Fusobacteriia</taxon>
        <taxon>Fusobacteriales</taxon>
        <taxon>Leptotrichiaceae</taxon>
        <taxon>Leptotrichia</taxon>
    </lineage>
</organism>
<keyword evidence="2" id="KW-1185">Reference proteome</keyword>
<sequence>MMKKSLFLKIFVLTLLTMCSVISFGKTKVLSIYTNPLTKSYTSLGKGKLLLSGRNEFDKEIKFVAKVNGVTVKHEYVEYSDFISSMNPIKTRTGFTIRPEKNKVYSFMGIIPEGMPQARLIISYKGKQKTVELDWALETKQKTMEPNWALETGDEGEELDHYDVYF</sequence>
<proteinExistence type="predicted"/>
<dbReference type="Proteomes" id="UP000001910">
    <property type="component" value="Chromosome"/>
</dbReference>
<dbReference type="RefSeq" id="WP_015769824.1">
    <property type="nucleotide sequence ID" value="NC_013192.1"/>
</dbReference>